<dbReference type="InterPro" id="IPR058240">
    <property type="entry name" value="rSAM_sf"/>
</dbReference>
<evidence type="ECO:0000256" key="3">
    <source>
        <dbReference type="ARBA" id="ARBA00022723"/>
    </source>
</evidence>
<dbReference type="GO" id="GO:0046872">
    <property type="term" value="F:metal ion binding"/>
    <property type="evidence" value="ECO:0007669"/>
    <property type="project" value="UniProtKB-KW"/>
</dbReference>
<dbReference type="SFLD" id="SFLDG01067">
    <property type="entry name" value="SPASM/twitch_domain_containing"/>
    <property type="match status" value="1"/>
</dbReference>
<dbReference type="NCBIfam" id="TIGR03470">
    <property type="entry name" value="HpnH"/>
    <property type="match status" value="1"/>
</dbReference>
<accession>A0A1I4L3M0</accession>
<dbReference type="SUPFAM" id="SSF102114">
    <property type="entry name" value="Radical SAM enzymes"/>
    <property type="match status" value="1"/>
</dbReference>
<feature type="compositionally biased region" description="Polar residues" evidence="6">
    <location>
        <begin position="348"/>
        <end position="361"/>
    </location>
</feature>
<evidence type="ECO:0000313" key="8">
    <source>
        <dbReference type="EMBL" id="CAE6503585.1"/>
    </source>
</evidence>
<dbReference type="EMBL" id="FOUF01000001">
    <property type="protein sequence ID" value="SFL85476.1"/>
    <property type="molecule type" value="Genomic_DNA"/>
</dbReference>
<keyword evidence="4" id="KW-0408">Iron</keyword>
<keyword evidence="3" id="KW-0479">Metal-binding</keyword>
<keyword evidence="5" id="KW-0411">Iron-sulfur</keyword>
<dbReference type="CDD" id="cd01335">
    <property type="entry name" value="Radical_SAM"/>
    <property type="match status" value="1"/>
</dbReference>
<dbReference type="InterPro" id="IPR007197">
    <property type="entry name" value="rSAM"/>
</dbReference>
<evidence type="ECO:0000256" key="5">
    <source>
        <dbReference type="ARBA" id="ARBA00023014"/>
    </source>
</evidence>
<dbReference type="Proteomes" id="UP000199561">
    <property type="component" value="Unassembled WGS sequence"/>
</dbReference>
<dbReference type="STRING" id="52442.SAMN05421880_101155"/>
<dbReference type="Gene3D" id="3.20.20.70">
    <property type="entry name" value="Aldolase class I"/>
    <property type="match status" value="1"/>
</dbReference>
<dbReference type="Pfam" id="PF11946">
    <property type="entry name" value="DUF3463"/>
    <property type="match status" value="1"/>
</dbReference>
<reference evidence="8" key="2">
    <citation type="submission" date="2021-02" db="EMBL/GenBank/DDBJ databases">
        <authorList>
            <person name="Han P."/>
        </authorList>
    </citation>
    <scope>NUCLEOTIDE SEQUENCE</scope>
    <source>
        <strain evidence="8">Nitrosomonas nitrosa 18-3D</strain>
    </source>
</reference>
<dbReference type="InterPro" id="IPR013785">
    <property type="entry name" value="Aldolase_TIM"/>
</dbReference>
<keyword evidence="10" id="KW-1185">Reference proteome</keyword>
<evidence type="ECO:0000256" key="1">
    <source>
        <dbReference type="ARBA" id="ARBA00001966"/>
    </source>
</evidence>
<dbReference type="SFLD" id="SFLDF00397">
    <property type="entry name" value="adenosyl-hopene_transferase"/>
    <property type="match status" value="1"/>
</dbReference>
<dbReference type="SFLD" id="SFLDS00029">
    <property type="entry name" value="Radical_SAM"/>
    <property type="match status" value="1"/>
</dbReference>
<dbReference type="GO" id="GO:0051536">
    <property type="term" value="F:iron-sulfur cluster binding"/>
    <property type="evidence" value="ECO:0007669"/>
    <property type="project" value="UniProtKB-KW"/>
</dbReference>
<reference evidence="9 10" key="1">
    <citation type="submission" date="2016-10" db="EMBL/GenBank/DDBJ databases">
        <authorList>
            <person name="de Groot N.N."/>
        </authorList>
    </citation>
    <scope>NUCLEOTIDE SEQUENCE [LARGE SCALE GENOMIC DNA]</scope>
    <source>
        <strain evidence="9 10">Nm146</strain>
    </source>
</reference>
<dbReference type="OrthoDB" id="9792276at2"/>
<dbReference type="PANTHER" id="PTHR11228">
    <property type="entry name" value="RADICAL SAM DOMAIN PROTEIN"/>
    <property type="match status" value="1"/>
</dbReference>
<dbReference type="PANTHER" id="PTHR11228:SF22">
    <property type="entry name" value="PEPTIDE BIOSYNTHESIS PROTEIN YYDG-RELATED"/>
    <property type="match status" value="1"/>
</dbReference>
<evidence type="ECO:0000313" key="10">
    <source>
        <dbReference type="Proteomes" id="UP000199561"/>
    </source>
</evidence>
<dbReference type="AlphaFoldDB" id="A0A1I4L3M0"/>
<dbReference type="RefSeq" id="WP_090665745.1">
    <property type="nucleotide sequence ID" value="NZ_CAJNAP010000012.1"/>
</dbReference>
<evidence type="ECO:0000259" key="7">
    <source>
        <dbReference type="PROSITE" id="PS51918"/>
    </source>
</evidence>
<dbReference type="Pfam" id="PF04055">
    <property type="entry name" value="Radical_SAM"/>
    <property type="match status" value="1"/>
</dbReference>
<proteinExistence type="predicted"/>
<evidence type="ECO:0000256" key="4">
    <source>
        <dbReference type="ARBA" id="ARBA00023004"/>
    </source>
</evidence>
<evidence type="ECO:0000256" key="6">
    <source>
        <dbReference type="SAM" id="MobiDB-lite"/>
    </source>
</evidence>
<dbReference type="InterPro" id="IPR017833">
    <property type="entry name" value="Hopanoid_synth-assoc_rSAM_HpnH"/>
</dbReference>
<dbReference type="GO" id="GO:0003824">
    <property type="term" value="F:catalytic activity"/>
    <property type="evidence" value="ECO:0007669"/>
    <property type="project" value="InterPro"/>
</dbReference>
<evidence type="ECO:0000256" key="2">
    <source>
        <dbReference type="ARBA" id="ARBA00022691"/>
    </source>
</evidence>
<dbReference type="InterPro" id="IPR022563">
    <property type="entry name" value="DUF3463"/>
</dbReference>
<name>A0A1I4L3M0_9PROT</name>
<dbReference type="PROSITE" id="PS51918">
    <property type="entry name" value="RADICAL_SAM"/>
    <property type="match status" value="1"/>
</dbReference>
<dbReference type="InterPro" id="IPR050377">
    <property type="entry name" value="Radical_SAM_PqqE_MftC-like"/>
</dbReference>
<organism evidence="9 10">
    <name type="scientific">Nitrosomonas nitrosa</name>
    <dbReference type="NCBI Taxonomy" id="52442"/>
    <lineage>
        <taxon>Bacteria</taxon>
        <taxon>Pseudomonadati</taxon>
        <taxon>Pseudomonadota</taxon>
        <taxon>Betaproteobacteria</taxon>
        <taxon>Nitrosomonadales</taxon>
        <taxon>Nitrosomonadaceae</taxon>
        <taxon>Nitrosomonas</taxon>
    </lineage>
</organism>
<sequence>MGIPFLQKYRVGSYILKQKIRGNKRYPLVLMLEPLFQCNLACAGCGKIDYPDDTLRRRLSVQDCLDAVDECGAPVVSIAGGEPLIHKEMPQIVEGIIKRKKFVYLCTNALLLADRMDDYRPSPYFTFSIHLDGNKERHDTSVCREGVYDKVIPVIQEALKRGFRVTVNCTLFQNETAEEVAEFFDTVTELGVEGINVSPGFSYEHAPRQDVFLQRSVSKRLFRAIFQEGKKRKQAWRFNHSSLYLDFLAGNQNYQCTAWGNPTRNLFGWQRPCYLLVDEGYANSFRELMEETDWDNYGVGNNPKCANCMAHCGFEPTAINDTFSNPIKALRVSLQGPRTEGPMAPDPSQKNLTTPKTNGSQKEFPISVIVEQKTGSSSSSSNNFTRSDN</sequence>
<protein>
    <submittedName>
        <fullName evidence="9">Hopanoid biosynthesis associated radical SAM protein HpnH</fullName>
    </submittedName>
</protein>
<keyword evidence="2" id="KW-0949">S-adenosyl-L-methionine</keyword>
<gene>
    <name evidence="8" type="ORF">NMYAN_20372</name>
    <name evidence="9" type="ORF">SAMN05421880_101155</name>
</gene>
<evidence type="ECO:0000313" key="9">
    <source>
        <dbReference type="EMBL" id="SFL85476.1"/>
    </source>
</evidence>
<feature type="domain" description="Radical SAM core" evidence="7">
    <location>
        <begin position="20"/>
        <end position="235"/>
    </location>
</feature>
<comment type="cofactor">
    <cofactor evidence="1">
        <name>[4Fe-4S] cluster</name>
        <dbReference type="ChEBI" id="CHEBI:49883"/>
    </cofactor>
</comment>
<feature type="region of interest" description="Disordered" evidence="6">
    <location>
        <begin position="335"/>
        <end position="389"/>
    </location>
</feature>
<dbReference type="Proteomes" id="UP000601736">
    <property type="component" value="Unassembled WGS sequence"/>
</dbReference>
<dbReference type="EMBL" id="CAJNAP010000012">
    <property type="protein sequence ID" value="CAE6503585.1"/>
    <property type="molecule type" value="Genomic_DNA"/>
</dbReference>